<dbReference type="Pfam" id="PF03235">
    <property type="entry name" value="GmrSD_N"/>
    <property type="match status" value="1"/>
</dbReference>
<keyword evidence="5" id="KW-1185">Reference proteome</keyword>
<feature type="region of interest" description="Disordered" evidence="1">
    <location>
        <begin position="677"/>
        <end position="736"/>
    </location>
</feature>
<dbReference type="AlphaFoldDB" id="A0A7I7KZZ0"/>
<dbReference type="PANTHER" id="PTHR35149">
    <property type="entry name" value="SLL5132 PROTEIN"/>
    <property type="match status" value="1"/>
</dbReference>
<accession>A0A7I7KZZ0</accession>
<dbReference type="EMBL" id="AP022569">
    <property type="protein sequence ID" value="BBX47680.1"/>
    <property type="molecule type" value="Genomic_DNA"/>
</dbReference>
<evidence type="ECO:0000259" key="2">
    <source>
        <dbReference type="Pfam" id="PF03235"/>
    </source>
</evidence>
<feature type="domain" description="GmrSD restriction endonucleases C-terminal" evidence="3">
    <location>
        <begin position="473"/>
        <end position="623"/>
    </location>
</feature>
<organism evidence="4 5">
    <name type="scientific">Mycobacterium cookii</name>
    <dbReference type="NCBI Taxonomy" id="1775"/>
    <lineage>
        <taxon>Bacteria</taxon>
        <taxon>Bacillati</taxon>
        <taxon>Actinomycetota</taxon>
        <taxon>Actinomycetes</taxon>
        <taxon>Mycobacteriales</taxon>
        <taxon>Mycobacteriaceae</taxon>
        <taxon>Mycobacterium</taxon>
    </lineage>
</organism>
<feature type="compositionally biased region" description="Basic and acidic residues" evidence="1">
    <location>
        <begin position="705"/>
        <end position="720"/>
    </location>
</feature>
<reference evidence="4 5" key="1">
    <citation type="journal article" date="2019" name="Emerg. Microbes Infect.">
        <title>Comprehensive subspecies identification of 175 nontuberculous mycobacteria species based on 7547 genomic profiles.</title>
        <authorList>
            <person name="Matsumoto Y."/>
            <person name="Kinjo T."/>
            <person name="Motooka D."/>
            <person name="Nabeya D."/>
            <person name="Jung N."/>
            <person name="Uechi K."/>
            <person name="Horii T."/>
            <person name="Iida T."/>
            <person name="Fujita J."/>
            <person name="Nakamura S."/>
        </authorList>
    </citation>
    <scope>NUCLEOTIDE SEQUENCE [LARGE SCALE GENOMIC DNA]</scope>
    <source>
        <strain evidence="4 5">JCM 12404</strain>
    </source>
</reference>
<feature type="domain" description="GmrSD restriction endonucleases N-terminal" evidence="2">
    <location>
        <begin position="38"/>
        <end position="275"/>
    </location>
</feature>
<dbReference type="PANTHER" id="PTHR35149:SF1">
    <property type="entry name" value="DUF5655 DOMAIN-CONTAINING PROTEIN"/>
    <property type="match status" value="1"/>
</dbReference>
<dbReference type="KEGG" id="mcoo:MCOO_36950"/>
<evidence type="ECO:0000259" key="3">
    <source>
        <dbReference type="Pfam" id="PF07510"/>
    </source>
</evidence>
<evidence type="ECO:0000256" key="1">
    <source>
        <dbReference type="SAM" id="MobiDB-lite"/>
    </source>
</evidence>
<proteinExistence type="predicted"/>
<evidence type="ECO:0000313" key="4">
    <source>
        <dbReference type="EMBL" id="BBX47680.1"/>
    </source>
</evidence>
<dbReference type="Pfam" id="PF07510">
    <property type="entry name" value="GmrSD_C"/>
    <property type="match status" value="1"/>
</dbReference>
<evidence type="ECO:0000313" key="5">
    <source>
        <dbReference type="Proteomes" id="UP000465866"/>
    </source>
</evidence>
<evidence type="ECO:0008006" key="6">
    <source>
        <dbReference type="Google" id="ProtNLM"/>
    </source>
</evidence>
<protein>
    <recommendedName>
        <fullName evidence="6">DUF262 domain-containing protein</fullName>
    </recommendedName>
</protein>
<dbReference type="InterPro" id="IPR004919">
    <property type="entry name" value="GmrSD_N"/>
</dbReference>
<name>A0A7I7KZZ0_9MYCO</name>
<sequence>MLSKETDLNSVLVPLAAGRDRFALGILPLMQAETRTLTQLFQLDVRYVIPLYQRPYVWTEERQWAPLWDDIATVANHVVFEGATAKSPVHFMGAIVIQQEENPPGSPQRFLVIDGQQRLTTLQLLLAAAARTAEVSGCPDEGKLLRRLTANDPLLAKGEERFKVWPTNANRAAFVTVMESHGTSDEVPDDPNNEIQEAYAFFCRQIEAWVTDDGGDEAELSPNKQFAALRVSLSDLLKLVSIRLEDGDSPQVIFETLNGRGTPLIALDLLKNAVFLEAAREQVDTDHLYHAHWAPELDRDYWREDRRAGRLFTKNGDMFLQYWLVAELAEPVPSTELFDIFRKRILQPATCPPMAKLIPTLARDAAALRQFQSAEAGSPDRRFVEMLELLDTTTLMPIALLLLRTDQISAERRAQAFAILESFLVRRMLCGWTTKNYNRLAAALVGEIKKDITHADAVLQSRLAAETAPANRWPRDDDLYAALRNKDMYGQRRQDRLVMVLWRIEEHLRIADNKVEQGLAAPSKLTLEHIIPQAWESHWPLDGNQNDPTAWRSTHLHRLGNLTLTTGPLNSSLSNLPWHAPDEPKDKRRSLVQYSLLKLNTTVVHDYPEHFDEHSVNERGTWLTSRITQIWPGPQLSPESDLESEMLTRGVEGAAASESAVPPQPEPLYAANREQRQPALTPPGPHVVDDPDSTAHGGDAQTIGHADREDLAESPEDRSAHALPFTTLGRADDDDQRGSRLTALLREATGIGAVRPVARPEIGGWVMLDATIGTKSTQRLCLQQHGDNLILRTWLAELKPQAEALYRTGRAERLVQFLSERRAVWFARPNLHLAFRSAAAALRLYPHCRLEASEYIQRWCGDDFARIGAHPREELRSSLWPWLRNRQYAGPEDDEQLDAFINRLGRRDVHLRPSLELTRIWPWEYAVDLDERGAMTREVRTAVAELLSALSEPLPPACVVTSENN</sequence>
<dbReference type="Proteomes" id="UP000465866">
    <property type="component" value="Chromosome"/>
</dbReference>
<gene>
    <name evidence="4" type="ORF">MCOO_36950</name>
</gene>
<dbReference type="InterPro" id="IPR011089">
    <property type="entry name" value="GmrSD_C"/>
</dbReference>